<dbReference type="InterPro" id="IPR027417">
    <property type="entry name" value="P-loop_NTPase"/>
</dbReference>
<keyword evidence="4 11" id="KW-0812">Transmembrane</keyword>
<feature type="transmembrane region" description="Helical" evidence="11">
    <location>
        <begin position="60"/>
        <end position="85"/>
    </location>
</feature>
<accession>A0A916XN85</accession>
<organism evidence="14 15">
    <name type="scientific">Undibacterium terreum</name>
    <dbReference type="NCBI Taxonomy" id="1224302"/>
    <lineage>
        <taxon>Bacteria</taxon>
        <taxon>Pseudomonadati</taxon>
        <taxon>Pseudomonadota</taxon>
        <taxon>Betaproteobacteria</taxon>
        <taxon>Burkholderiales</taxon>
        <taxon>Oxalobacteraceae</taxon>
        <taxon>Undibacterium</taxon>
    </lineage>
</organism>
<evidence type="ECO:0000256" key="8">
    <source>
        <dbReference type="ARBA" id="ARBA00022989"/>
    </source>
</evidence>
<dbReference type="InterPro" id="IPR011527">
    <property type="entry name" value="ABC1_TM_dom"/>
</dbReference>
<feature type="transmembrane region" description="Helical" evidence="11">
    <location>
        <begin position="155"/>
        <end position="178"/>
    </location>
</feature>
<evidence type="ECO:0000256" key="5">
    <source>
        <dbReference type="ARBA" id="ARBA00022741"/>
    </source>
</evidence>
<keyword evidence="2" id="KW-0813">Transport</keyword>
<dbReference type="Proteomes" id="UP000637423">
    <property type="component" value="Unassembled WGS sequence"/>
</dbReference>
<dbReference type="EMBL" id="BMED01000003">
    <property type="protein sequence ID" value="GGC84967.1"/>
    <property type="molecule type" value="Genomic_DNA"/>
</dbReference>
<evidence type="ECO:0000256" key="6">
    <source>
        <dbReference type="ARBA" id="ARBA00022840"/>
    </source>
</evidence>
<dbReference type="GO" id="GO:0016887">
    <property type="term" value="F:ATP hydrolysis activity"/>
    <property type="evidence" value="ECO:0007669"/>
    <property type="project" value="InterPro"/>
</dbReference>
<evidence type="ECO:0000259" key="12">
    <source>
        <dbReference type="PROSITE" id="PS50893"/>
    </source>
</evidence>
<evidence type="ECO:0000256" key="10">
    <source>
        <dbReference type="ARBA" id="ARBA00023136"/>
    </source>
</evidence>
<evidence type="ECO:0000256" key="11">
    <source>
        <dbReference type="SAM" id="Phobius"/>
    </source>
</evidence>
<sequence length="577" mass="63772">MNNATILVFKRLWLSIRQYRKHLLVTLLTMLGTALTEIMLPNVFGYLLDHGFKKGEHLALWKIPVAVIGIFVLRGVCTFITSYLMSWVATRMLNNMRASVFAKILSVPIRFYQAESSGRVINTIMFEAQLIVEMFKVSMTTLIRDSLTVAALLGYLFWVNWQLTLVTLVLIPVLAFLVRNVSKRLRKLNQSQLEVNNELTQVIEETTRAHQVIRVFGGQQYEQKRFDGKNEKLRGYSMRTTVAVATTTPLTQILAACAVSVVIVLAVMQAMDNQTTAGDFVKFILAMLMILTPLKHLADLNGPMQRGMAAAESVFAMMDTEAEVDSGKDMPARARGQLEFRHTGFTYPGQESSALRDINLSIQPGETIALVGMSGGGKTSLVNLVPRFYAPDQGDILLDGVSLQDISLRSLREQIAMVSQNVILFDDTVEANIAYGDPEPDPARVAAAVQAAHLGEVVRDLPNGLQTMIGDNGMRLSGGQRQRMAIARAIYKDAPILILDEATSALDSESERAVQQALDELMQGRTTLVIAHRLSTIERASRIAVLVDGQIVEIGSHAELLDAEGVYANLYRLQFAA</sequence>
<dbReference type="InterPro" id="IPR036640">
    <property type="entry name" value="ABC1_TM_sf"/>
</dbReference>
<dbReference type="SMART" id="SM00382">
    <property type="entry name" value="AAA"/>
    <property type="match status" value="1"/>
</dbReference>
<gene>
    <name evidence="14" type="primary">msbA</name>
    <name evidence="14" type="ORF">GCM10011396_35340</name>
</gene>
<keyword evidence="9" id="KW-0445">Lipid transport</keyword>
<dbReference type="PROSITE" id="PS00211">
    <property type="entry name" value="ABC_TRANSPORTER_1"/>
    <property type="match status" value="1"/>
</dbReference>
<dbReference type="InterPro" id="IPR003593">
    <property type="entry name" value="AAA+_ATPase"/>
</dbReference>
<dbReference type="PANTHER" id="PTHR43394:SF1">
    <property type="entry name" value="ATP-BINDING CASSETTE SUB-FAMILY B MEMBER 10, MITOCHONDRIAL"/>
    <property type="match status" value="1"/>
</dbReference>
<keyword evidence="15" id="KW-1185">Reference proteome</keyword>
<dbReference type="RefSeq" id="WP_188567397.1">
    <property type="nucleotide sequence ID" value="NZ_BMED01000003.1"/>
</dbReference>
<dbReference type="GO" id="GO:0005886">
    <property type="term" value="C:plasma membrane"/>
    <property type="evidence" value="ECO:0007669"/>
    <property type="project" value="UniProtKB-SubCell"/>
</dbReference>
<evidence type="ECO:0000256" key="2">
    <source>
        <dbReference type="ARBA" id="ARBA00022448"/>
    </source>
</evidence>
<comment type="subcellular location">
    <subcellularLocation>
        <location evidence="1">Cell membrane</location>
        <topology evidence="1">Multi-pass membrane protein</topology>
    </subcellularLocation>
</comment>
<dbReference type="InterPro" id="IPR017871">
    <property type="entry name" value="ABC_transporter-like_CS"/>
</dbReference>
<dbReference type="NCBIfam" id="TIGR02203">
    <property type="entry name" value="MsbA_lipidA"/>
    <property type="match status" value="1"/>
</dbReference>
<dbReference type="Pfam" id="PF00664">
    <property type="entry name" value="ABC_membrane"/>
    <property type="match status" value="1"/>
</dbReference>
<dbReference type="PROSITE" id="PS50929">
    <property type="entry name" value="ABC_TM1F"/>
    <property type="match status" value="1"/>
</dbReference>
<dbReference type="Gene3D" id="3.40.50.300">
    <property type="entry name" value="P-loop containing nucleotide triphosphate hydrolases"/>
    <property type="match status" value="1"/>
</dbReference>
<dbReference type="GO" id="GO:0005524">
    <property type="term" value="F:ATP binding"/>
    <property type="evidence" value="ECO:0007669"/>
    <property type="project" value="UniProtKB-KW"/>
</dbReference>
<keyword evidence="6 14" id="KW-0067">ATP-binding</keyword>
<evidence type="ECO:0000256" key="3">
    <source>
        <dbReference type="ARBA" id="ARBA00022475"/>
    </source>
</evidence>
<dbReference type="AlphaFoldDB" id="A0A916XN85"/>
<feature type="domain" description="ABC transporter" evidence="12">
    <location>
        <begin position="338"/>
        <end position="573"/>
    </location>
</feature>
<dbReference type="SUPFAM" id="SSF90123">
    <property type="entry name" value="ABC transporter transmembrane region"/>
    <property type="match status" value="1"/>
</dbReference>
<protein>
    <submittedName>
        <fullName evidence="14">Lipid A export ATP-binding/permease protein MsbA</fullName>
    </submittedName>
</protein>
<dbReference type="InterPro" id="IPR003439">
    <property type="entry name" value="ABC_transporter-like_ATP-bd"/>
</dbReference>
<evidence type="ECO:0000256" key="9">
    <source>
        <dbReference type="ARBA" id="ARBA00023055"/>
    </source>
</evidence>
<keyword evidence="10 11" id="KW-0472">Membrane</keyword>
<dbReference type="GO" id="GO:0015421">
    <property type="term" value="F:ABC-type oligopeptide transporter activity"/>
    <property type="evidence" value="ECO:0007669"/>
    <property type="project" value="TreeGrafter"/>
</dbReference>
<dbReference type="InterPro" id="IPR039421">
    <property type="entry name" value="Type_1_exporter"/>
</dbReference>
<evidence type="ECO:0000259" key="13">
    <source>
        <dbReference type="PROSITE" id="PS50929"/>
    </source>
</evidence>
<dbReference type="CDD" id="cd18552">
    <property type="entry name" value="ABC_6TM_MsbA_like"/>
    <property type="match status" value="1"/>
</dbReference>
<dbReference type="GO" id="GO:0034040">
    <property type="term" value="F:ATPase-coupled lipid transmembrane transporter activity"/>
    <property type="evidence" value="ECO:0007669"/>
    <property type="project" value="InterPro"/>
</dbReference>
<keyword evidence="3" id="KW-1003">Cell membrane</keyword>
<dbReference type="InterPro" id="IPR011917">
    <property type="entry name" value="ABC_transpr_lipidA"/>
</dbReference>
<evidence type="ECO:0000313" key="14">
    <source>
        <dbReference type="EMBL" id="GGC84967.1"/>
    </source>
</evidence>
<comment type="caution">
    <text evidence="14">The sequence shown here is derived from an EMBL/GenBank/DDBJ whole genome shotgun (WGS) entry which is preliminary data.</text>
</comment>
<evidence type="ECO:0000256" key="1">
    <source>
        <dbReference type="ARBA" id="ARBA00004651"/>
    </source>
</evidence>
<dbReference type="PANTHER" id="PTHR43394">
    <property type="entry name" value="ATP-DEPENDENT PERMEASE MDL1, MITOCHONDRIAL"/>
    <property type="match status" value="1"/>
</dbReference>
<evidence type="ECO:0000313" key="15">
    <source>
        <dbReference type="Proteomes" id="UP000637423"/>
    </source>
</evidence>
<feature type="transmembrane region" description="Helical" evidence="11">
    <location>
        <begin position="23"/>
        <end position="48"/>
    </location>
</feature>
<reference evidence="14" key="2">
    <citation type="submission" date="2020-09" db="EMBL/GenBank/DDBJ databases">
        <authorList>
            <person name="Sun Q."/>
            <person name="Zhou Y."/>
        </authorList>
    </citation>
    <scope>NUCLEOTIDE SEQUENCE</scope>
    <source>
        <strain evidence="14">CGMCC 1.10998</strain>
    </source>
</reference>
<keyword evidence="7" id="KW-1278">Translocase</keyword>
<dbReference type="SUPFAM" id="SSF52540">
    <property type="entry name" value="P-loop containing nucleoside triphosphate hydrolases"/>
    <property type="match status" value="1"/>
</dbReference>
<proteinExistence type="predicted"/>
<dbReference type="Gene3D" id="1.20.1560.10">
    <property type="entry name" value="ABC transporter type 1, transmembrane domain"/>
    <property type="match status" value="1"/>
</dbReference>
<dbReference type="PROSITE" id="PS50893">
    <property type="entry name" value="ABC_TRANSPORTER_2"/>
    <property type="match status" value="1"/>
</dbReference>
<feature type="transmembrane region" description="Helical" evidence="11">
    <location>
        <begin position="242"/>
        <end position="268"/>
    </location>
</feature>
<dbReference type="Pfam" id="PF00005">
    <property type="entry name" value="ABC_tran"/>
    <property type="match status" value="1"/>
</dbReference>
<dbReference type="FunFam" id="3.40.50.300:FF:000221">
    <property type="entry name" value="Multidrug ABC transporter ATP-binding protein"/>
    <property type="match status" value="1"/>
</dbReference>
<reference evidence="14" key="1">
    <citation type="journal article" date="2014" name="Int. J. Syst. Evol. Microbiol.">
        <title>Complete genome sequence of Corynebacterium casei LMG S-19264T (=DSM 44701T), isolated from a smear-ripened cheese.</title>
        <authorList>
            <consortium name="US DOE Joint Genome Institute (JGI-PGF)"/>
            <person name="Walter F."/>
            <person name="Albersmeier A."/>
            <person name="Kalinowski J."/>
            <person name="Ruckert C."/>
        </authorList>
    </citation>
    <scope>NUCLEOTIDE SEQUENCE</scope>
    <source>
        <strain evidence="14">CGMCC 1.10998</strain>
    </source>
</reference>
<keyword evidence="8 11" id="KW-1133">Transmembrane helix</keyword>
<evidence type="ECO:0000256" key="4">
    <source>
        <dbReference type="ARBA" id="ARBA00022692"/>
    </source>
</evidence>
<name>A0A916XN85_9BURK</name>
<keyword evidence="5" id="KW-0547">Nucleotide-binding</keyword>
<evidence type="ECO:0000256" key="7">
    <source>
        <dbReference type="ARBA" id="ARBA00022967"/>
    </source>
</evidence>
<feature type="domain" description="ABC transmembrane type-1" evidence="13">
    <location>
        <begin position="24"/>
        <end position="306"/>
    </location>
</feature>